<dbReference type="KEGG" id="dze:Dd1591_0684"/>
<dbReference type="eggNOG" id="ENOG50318P6">
    <property type="taxonomic scope" value="Bacteria"/>
</dbReference>
<dbReference type="RefSeq" id="WP_012768446.1">
    <property type="nucleotide sequence ID" value="NC_012912.1"/>
</dbReference>
<reference evidence="1 2" key="1">
    <citation type="submission" date="2009-06" db="EMBL/GenBank/DDBJ databases">
        <title>Complete sequence of Dickeya zeae Ech1591.</title>
        <authorList>
            <consortium name="US DOE Joint Genome Institute"/>
            <person name="Lucas S."/>
            <person name="Copeland A."/>
            <person name="Lapidus A."/>
            <person name="Glavina del Rio T."/>
            <person name="Tice H."/>
            <person name="Bruce D."/>
            <person name="Goodwin L."/>
            <person name="Pitluck S."/>
            <person name="Chertkov O."/>
            <person name="Brettin T."/>
            <person name="Detter J.C."/>
            <person name="Han C."/>
            <person name="Larimer F."/>
            <person name="Land M."/>
            <person name="Hauser L."/>
            <person name="Kyrpides N."/>
            <person name="Ovchinnikova G."/>
            <person name="Balakrishnan V."/>
            <person name="Glasner J."/>
            <person name="Perna N.T."/>
        </authorList>
    </citation>
    <scope>NUCLEOTIDE SEQUENCE [LARGE SCALE GENOMIC DNA]</scope>
    <source>
        <strain evidence="1 2">Ech1591</strain>
    </source>
</reference>
<dbReference type="Proteomes" id="UP000002735">
    <property type="component" value="Chromosome"/>
</dbReference>
<protein>
    <submittedName>
        <fullName evidence="1">Uncharacterized protein</fullName>
    </submittedName>
</protein>
<dbReference type="STRING" id="561229.Dd1591_0684"/>
<accession>C6CKR3</accession>
<dbReference type="GeneID" id="45082295"/>
<evidence type="ECO:0000313" key="1">
    <source>
        <dbReference type="EMBL" id="ACT05565.1"/>
    </source>
</evidence>
<dbReference type="EMBL" id="CP001655">
    <property type="protein sequence ID" value="ACT05565.1"/>
    <property type="molecule type" value="Genomic_DNA"/>
</dbReference>
<gene>
    <name evidence="1" type="ordered locus">Dd1591_0684</name>
</gene>
<dbReference type="AlphaFoldDB" id="C6CKR3"/>
<name>C6CKR3_DICC1</name>
<evidence type="ECO:0000313" key="2">
    <source>
        <dbReference type="Proteomes" id="UP000002735"/>
    </source>
</evidence>
<organism evidence="1 2">
    <name type="scientific">Dickeya chrysanthemi (strain Ech1591)</name>
    <name type="common">Dickeya zeae (strain Ech1591)</name>
    <dbReference type="NCBI Taxonomy" id="561229"/>
    <lineage>
        <taxon>Bacteria</taxon>
        <taxon>Pseudomonadati</taxon>
        <taxon>Pseudomonadota</taxon>
        <taxon>Gammaproteobacteria</taxon>
        <taxon>Enterobacterales</taxon>
        <taxon>Pectobacteriaceae</taxon>
        <taxon>Dickeya</taxon>
    </lineage>
</organism>
<sequence length="163" mass="19156">MRKRNKKIKMLYRKVNTRTRFVHHLIGPDYCHERHSRNLDGDELPLRSSMHGKKQRGLDYTPLYHFLLSKVGLRWNDIFSEAVKRLDRPEPIYHIVARSPDQRRDYVGVDESTRFSGLYVDDNGLLQKVNPTLCADDIPVTCRCCTHTFNGDVIRREESENLS</sequence>
<dbReference type="HOGENOM" id="CLU_1537759_0_0_6"/>
<proteinExistence type="predicted"/>